<dbReference type="GO" id="GO:0005886">
    <property type="term" value="C:plasma membrane"/>
    <property type="evidence" value="ECO:0007669"/>
    <property type="project" value="UniProtKB-SubCell"/>
</dbReference>
<evidence type="ECO:0000256" key="4">
    <source>
        <dbReference type="ARBA" id="ARBA00022989"/>
    </source>
</evidence>
<comment type="subcellular location">
    <subcellularLocation>
        <location evidence="1">Cell membrane</location>
        <topology evidence="1">Multi-pass membrane protein</topology>
    </subcellularLocation>
</comment>
<name>A0A2N5J7Y8_9BIFI</name>
<dbReference type="EMBL" id="NMWU01000035">
    <property type="protein sequence ID" value="PLS30307.1"/>
    <property type="molecule type" value="Genomic_DNA"/>
</dbReference>
<feature type="transmembrane region" description="Helical" evidence="7">
    <location>
        <begin position="433"/>
        <end position="454"/>
    </location>
</feature>
<dbReference type="PANTHER" id="PTHR30619">
    <property type="entry name" value="DNA INTERNALIZATION/COMPETENCE PROTEIN COMEC/REC2"/>
    <property type="match status" value="1"/>
</dbReference>
<feature type="transmembrane region" description="Helical" evidence="7">
    <location>
        <begin position="342"/>
        <end position="366"/>
    </location>
</feature>
<organism evidence="9 10">
    <name type="scientific">Bifidobacterium margollesii</name>
    <dbReference type="NCBI Taxonomy" id="2020964"/>
    <lineage>
        <taxon>Bacteria</taxon>
        <taxon>Bacillati</taxon>
        <taxon>Actinomycetota</taxon>
        <taxon>Actinomycetes</taxon>
        <taxon>Bifidobacteriales</taxon>
        <taxon>Bifidobacteriaceae</taxon>
        <taxon>Bifidobacterium</taxon>
    </lineage>
</organism>
<evidence type="ECO:0000313" key="9">
    <source>
        <dbReference type="EMBL" id="PLS30307.1"/>
    </source>
</evidence>
<keyword evidence="2" id="KW-1003">Cell membrane</keyword>
<dbReference type="RefSeq" id="WP_101617660.1">
    <property type="nucleotide sequence ID" value="NZ_NMWU01000035.1"/>
</dbReference>
<dbReference type="InterPro" id="IPR004477">
    <property type="entry name" value="ComEC_N"/>
</dbReference>
<evidence type="ECO:0000256" key="7">
    <source>
        <dbReference type="SAM" id="Phobius"/>
    </source>
</evidence>
<keyword evidence="5 7" id="KW-0472">Membrane</keyword>
<reference evidence="9 10" key="1">
    <citation type="submission" date="2017-07" db="EMBL/GenBank/DDBJ databases">
        <title>Bifidobacterium novel species.</title>
        <authorList>
            <person name="Lugli G.A."/>
            <person name="Milani C."/>
            <person name="Duranti S."/>
            <person name="Mangifesta M."/>
        </authorList>
    </citation>
    <scope>NUCLEOTIDE SEQUENCE [LARGE SCALE GENOMIC DNA]</scope>
    <source>
        <strain evidence="10">Uis1B</strain>
    </source>
</reference>
<dbReference type="NCBIfam" id="TIGR00360">
    <property type="entry name" value="ComEC_N-term"/>
    <property type="match status" value="1"/>
</dbReference>
<accession>A0A2N5J7Y8</accession>
<dbReference type="PANTHER" id="PTHR30619:SF7">
    <property type="entry name" value="BETA-LACTAMASE DOMAIN PROTEIN"/>
    <property type="match status" value="1"/>
</dbReference>
<dbReference type="Pfam" id="PF03772">
    <property type="entry name" value="Competence"/>
    <property type="match status" value="1"/>
</dbReference>
<sequence length="588" mass="63549">MSRRPEIGNDPACRASKRKRATVGRERRAVERENGSRDWRMMPVALASWTAMLIERRTFEALDGMDRRIDASACAPMLILAVLTVMACSVLPNAVARRRIRCGPAVAAAMLCAATAGLCSDIVGAGDSVTETMREGGGHVSMVLRTVSPTTRSPMRGSDCQTDANVQWLEVHQIRSPSSASVRIFADDDHCRWNRDAVYRVEGTLSKPKYGTADAWLTIGNSPRDGMTMIRKAGIIPSMTQTMQREFLAVTRGLSDQGKVLVPGLTMGVLGQEAYLNDAYPIEIADDIDTNYAETLEDDFKAAGIMHLMAVSGGHFVLIAAAVMRAASFALLPRWAKASGVIGAYGMLTILMFPADSVLRAFVMGLFPVAAMLFGRRSQAMSALNWTVILLLMFDPSLAVSFGFALSCASVYGIVLLVDPMSRALLRYMPKPLAYGVAMTLAAQCFTLPIQVLMSPSIPIWSVPANCFAAPVVAVSTIAGLASLTVSWALPTVGFALAWLASLGTWLLERCATLFGGDHALAWPEGVPGMILVCAAETVLALTFWGIPRLLRVVATASGRMAPGEYRPGPAERVTCWWRQTCKMLFPR</sequence>
<evidence type="ECO:0000259" key="8">
    <source>
        <dbReference type="Pfam" id="PF03772"/>
    </source>
</evidence>
<dbReference type="OrthoDB" id="7177610at2"/>
<evidence type="ECO:0000256" key="2">
    <source>
        <dbReference type="ARBA" id="ARBA00022475"/>
    </source>
</evidence>
<gene>
    <name evidence="9" type="ORF">Uis1B_1794</name>
</gene>
<feature type="domain" description="ComEC/Rec2-related protein" evidence="8">
    <location>
        <begin position="293"/>
        <end position="542"/>
    </location>
</feature>
<feature type="compositionally biased region" description="Basic and acidic residues" evidence="6">
    <location>
        <begin position="23"/>
        <end position="34"/>
    </location>
</feature>
<feature type="transmembrane region" description="Helical" evidence="7">
    <location>
        <begin position="69"/>
        <end position="91"/>
    </location>
</feature>
<feature type="transmembrane region" description="Helical" evidence="7">
    <location>
        <begin position="528"/>
        <end position="551"/>
    </location>
</feature>
<feature type="transmembrane region" description="Helical" evidence="7">
    <location>
        <begin position="460"/>
        <end position="481"/>
    </location>
</feature>
<keyword evidence="4 7" id="KW-1133">Transmembrane helix</keyword>
<comment type="caution">
    <text evidence="9">The sequence shown here is derived from an EMBL/GenBank/DDBJ whole genome shotgun (WGS) entry which is preliminary data.</text>
</comment>
<evidence type="ECO:0000313" key="10">
    <source>
        <dbReference type="Proteomes" id="UP000235050"/>
    </source>
</evidence>
<evidence type="ECO:0000256" key="5">
    <source>
        <dbReference type="ARBA" id="ARBA00023136"/>
    </source>
</evidence>
<protein>
    <submittedName>
        <fullName evidence="9">Competence protein</fullName>
    </submittedName>
</protein>
<feature type="transmembrane region" description="Helical" evidence="7">
    <location>
        <begin position="400"/>
        <end position="421"/>
    </location>
</feature>
<keyword evidence="10" id="KW-1185">Reference proteome</keyword>
<evidence type="ECO:0000256" key="6">
    <source>
        <dbReference type="SAM" id="MobiDB-lite"/>
    </source>
</evidence>
<dbReference type="AlphaFoldDB" id="A0A2N5J7Y8"/>
<feature type="region of interest" description="Disordered" evidence="6">
    <location>
        <begin position="1"/>
        <end position="34"/>
    </location>
</feature>
<evidence type="ECO:0000256" key="3">
    <source>
        <dbReference type="ARBA" id="ARBA00022692"/>
    </source>
</evidence>
<dbReference type="Proteomes" id="UP000235050">
    <property type="component" value="Unassembled WGS sequence"/>
</dbReference>
<proteinExistence type="predicted"/>
<keyword evidence="3 7" id="KW-0812">Transmembrane</keyword>
<dbReference type="InterPro" id="IPR052159">
    <property type="entry name" value="Competence_DNA_uptake"/>
</dbReference>
<evidence type="ECO:0000256" key="1">
    <source>
        <dbReference type="ARBA" id="ARBA00004651"/>
    </source>
</evidence>